<dbReference type="AlphaFoldDB" id="A0A8S1B155"/>
<sequence>MNSLVSESHSLLDRDRIRSDADSLIQINQQKQKERFDRSHKKPTQYKIGDLVRVEKDIRTDPGQSRKLLPKCVGPYRISKIIGNDRYEIEDTPITRKAGSKPYRSIYAVDKLYPWLVYSYDAVSSDSE</sequence>
<dbReference type="EMBL" id="CADEBD010000355">
    <property type="protein sequence ID" value="CAB3251299.1"/>
    <property type="molecule type" value="Genomic_DNA"/>
</dbReference>
<dbReference type="OrthoDB" id="9425590at2759"/>
<protein>
    <submittedName>
        <fullName evidence="1">Uncharacterized protein</fullName>
    </submittedName>
</protein>
<comment type="caution">
    <text evidence="1">The sequence shown here is derived from an EMBL/GenBank/DDBJ whole genome shotgun (WGS) entry which is preliminary data.</text>
</comment>
<organism evidence="1 2">
    <name type="scientific">Arctia plantaginis</name>
    <name type="common">Wood tiger moth</name>
    <name type="synonym">Phalaena plantaginis</name>
    <dbReference type="NCBI Taxonomy" id="874455"/>
    <lineage>
        <taxon>Eukaryota</taxon>
        <taxon>Metazoa</taxon>
        <taxon>Ecdysozoa</taxon>
        <taxon>Arthropoda</taxon>
        <taxon>Hexapoda</taxon>
        <taxon>Insecta</taxon>
        <taxon>Pterygota</taxon>
        <taxon>Neoptera</taxon>
        <taxon>Endopterygota</taxon>
        <taxon>Lepidoptera</taxon>
        <taxon>Glossata</taxon>
        <taxon>Ditrysia</taxon>
        <taxon>Noctuoidea</taxon>
        <taxon>Erebidae</taxon>
        <taxon>Arctiinae</taxon>
        <taxon>Arctia</taxon>
    </lineage>
</organism>
<proteinExistence type="predicted"/>
<dbReference type="Proteomes" id="UP000494256">
    <property type="component" value="Unassembled WGS sequence"/>
</dbReference>
<accession>A0A8S1B155</accession>
<name>A0A8S1B155_ARCPL</name>
<gene>
    <name evidence="1" type="ORF">APLA_LOCUS13575</name>
</gene>
<reference evidence="1 2" key="1">
    <citation type="submission" date="2020-04" db="EMBL/GenBank/DDBJ databases">
        <authorList>
            <person name="Wallbank WR R."/>
            <person name="Pardo Diaz C."/>
            <person name="Kozak K."/>
            <person name="Martin S."/>
            <person name="Jiggins C."/>
            <person name="Moest M."/>
            <person name="Warren A I."/>
            <person name="Byers J.R.P. K."/>
            <person name="Montejo-Kovacevich G."/>
            <person name="Yen C E."/>
        </authorList>
    </citation>
    <scope>NUCLEOTIDE SEQUENCE [LARGE SCALE GENOMIC DNA]</scope>
</reference>
<evidence type="ECO:0000313" key="2">
    <source>
        <dbReference type="Proteomes" id="UP000494256"/>
    </source>
</evidence>
<evidence type="ECO:0000313" key="1">
    <source>
        <dbReference type="EMBL" id="CAB3251299.1"/>
    </source>
</evidence>